<comment type="caution">
    <text evidence="1">The sequence shown here is derived from an EMBL/GenBank/DDBJ whole genome shotgun (WGS) entry which is preliminary data.</text>
</comment>
<dbReference type="PANTHER" id="PTHR36802:SF1">
    <property type="entry name" value="OS02G0815400 PROTEIN"/>
    <property type="match status" value="1"/>
</dbReference>
<gene>
    <name evidence="1" type="ORF">CJ030_MR8G022031</name>
</gene>
<proteinExistence type="predicted"/>
<dbReference type="GO" id="GO:0009507">
    <property type="term" value="C:chloroplast"/>
    <property type="evidence" value="ECO:0007669"/>
    <property type="project" value="TreeGrafter"/>
</dbReference>
<dbReference type="OrthoDB" id="1923116at2759"/>
<organism evidence="1 2">
    <name type="scientific">Morella rubra</name>
    <name type="common">Chinese bayberry</name>
    <dbReference type="NCBI Taxonomy" id="262757"/>
    <lineage>
        <taxon>Eukaryota</taxon>
        <taxon>Viridiplantae</taxon>
        <taxon>Streptophyta</taxon>
        <taxon>Embryophyta</taxon>
        <taxon>Tracheophyta</taxon>
        <taxon>Spermatophyta</taxon>
        <taxon>Magnoliopsida</taxon>
        <taxon>eudicotyledons</taxon>
        <taxon>Gunneridae</taxon>
        <taxon>Pentapetalae</taxon>
        <taxon>rosids</taxon>
        <taxon>fabids</taxon>
        <taxon>Fagales</taxon>
        <taxon>Myricaceae</taxon>
        <taxon>Morella</taxon>
    </lineage>
</organism>
<reference evidence="1 2" key="1">
    <citation type="journal article" date="2019" name="Plant Biotechnol. J.">
        <title>The red bayberry genome and genetic basis of sex determination.</title>
        <authorList>
            <person name="Jia H.M."/>
            <person name="Jia H.J."/>
            <person name="Cai Q.L."/>
            <person name="Wang Y."/>
            <person name="Zhao H.B."/>
            <person name="Yang W.F."/>
            <person name="Wang G.Y."/>
            <person name="Li Y.H."/>
            <person name="Zhan D.L."/>
            <person name="Shen Y.T."/>
            <person name="Niu Q.F."/>
            <person name="Chang L."/>
            <person name="Qiu J."/>
            <person name="Zhao L."/>
            <person name="Xie H.B."/>
            <person name="Fu W.Y."/>
            <person name="Jin J."/>
            <person name="Li X.W."/>
            <person name="Jiao Y."/>
            <person name="Zhou C.C."/>
            <person name="Tu T."/>
            <person name="Chai C.Y."/>
            <person name="Gao J.L."/>
            <person name="Fan L.J."/>
            <person name="van de Weg E."/>
            <person name="Wang J.Y."/>
            <person name="Gao Z.S."/>
        </authorList>
    </citation>
    <scope>NUCLEOTIDE SEQUENCE [LARGE SCALE GENOMIC DNA]</scope>
    <source>
        <tissue evidence="1">Leaves</tissue>
    </source>
</reference>
<keyword evidence="2" id="KW-1185">Reference proteome</keyword>
<evidence type="ECO:0000313" key="1">
    <source>
        <dbReference type="EMBL" id="KAB1202516.1"/>
    </source>
</evidence>
<dbReference type="PANTHER" id="PTHR36802">
    <property type="entry name" value="OS02G0815400 PROTEIN"/>
    <property type="match status" value="1"/>
</dbReference>
<dbReference type="AlphaFoldDB" id="A0A6A1UQS4"/>
<name>A0A6A1UQS4_9ROSI</name>
<sequence length="116" mass="13127">MASLHLLHQRFQNLPSFTTPLLPPCPLHIPYLTSFRPFKAQKPLRFKTLTVPFALTESSDSPKSLEPNSLRSLLQQLANSLDLPQDYFAQLPRDLRLDLNDAAFDLSSGPVIDEVR</sequence>
<evidence type="ECO:0000313" key="2">
    <source>
        <dbReference type="Proteomes" id="UP000516437"/>
    </source>
</evidence>
<protein>
    <submittedName>
        <fullName evidence="1">Uncharacterized protein</fullName>
    </submittedName>
</protein>
<dbReference type="EMBL" id="RXIC02000026">
    <property type="protein sequence ID" value="KAB1202516.1"/>
    <property type="molecule type" value="Genomic_DNA"/>
</dbReference>
<dbReference type="Proteomes" id="UP000516437">
    <property type="component" value="Chromosome 8"/>
</dbReference>
<accession>A0A6A1UQS4</accession>